<organism evidence="3 5">
    <name type="scientific">Arctia plantaginis</name>
    <name type="common">Wood tiger moth</name>
    <name type="synonym">Phalaena plantaginis</name>
    <dbReference type="NCBI Taxonomy" id="874455"/>
    <lineage>
        <taxon>Eukaryota</taxon>
        <taxon>Metazoa</taxon>
        <taxon>Ecdysozoa</taxon>
        <taxon>Arthropoda</taxon>
        <taxon>Hexapoda</taxon>
        <taxon>Insecta</taxon>
        <taxon>Pterygota</taxon>
        <taxon>Neoptera</taxon>
        <taxon>Endopterygota</taxon>
        <taxon>Lepidoptera</taxon>
        <taxon>Glossata</taxon>
        <taxon>Ditrysia</taxon>
        <taxon>Noctuoidea</taxon>
        <taxon>Erebidae</taxon>
        <taxon>Arctiinae</taxon>
        <taxon>Arctia</taxon>
    </lineage>
</organism>
<evidence type="ECO:0000256" key="1">
    <source>
        <dbReference type="SAM" id="MobiDB-lite"/>
    </source>
</evidence>
<name>A0A8S0ZK18_ARCPL</name>
<evidence type="ECO:0000313" key="4">
    <source>
        <dbReference type="Proteomes" id="UP000494106"/>
    </source>
</evidence>
<dbReference type="AlphaFoldDB" id="A0A8S0ZK18"/>
<reference evidence="4 5" key="1">
    <citation type="submission" date="2020-04" db="EMBL/GenBank/DDBJ databases">
        <authorList>
            <person name="Wallbank WR R."/>
            <person name="Pardo Diaz C."/>
            <person name="Kozak K."/>
            <person name="Martin S."/>
            <person name="Jiggins C."/>
            <person name="Moest M."/>
            <person name="Warren A I."/>
            <person name="Byers J.R.P. K."/>
            <person name="Montejo-Kovacevich G."/>
            <person name="Yen C E."/>
        </authorList>
    </citation>
    <scope>NUCLEOTIDE SEQUENCE [LARGE SCALE GENOMIC DNA]</scope>
</reference>
<dbReference type="EMBL" id="CADEBD010000289">
    <property type="protein sequence ID" value="CAB3232010.1"/>
    <property type="molecule type" value="Genomic_DNA"/>
</dbReference>
<accession>A0A8S0ZK18</accession>
<dbReference type="Proteomes" id="UP000494106">
    <property type="component" value="Unassembled WGS sequence"/>
</dbReference>
<dbReference type="OrthoDB" id="8912104at2759"/>
<evidence type="ECO:0000313" key="5">
    <source>
        <dbReference type="Proteomes" id="UP000494256"/>
    </source>
</evidence>
<comment type="caution">
    <text evidence="3">The sequence shown here is derived from an EMBL/GenBank/DDBJ whole genome shotgun (WGS) entry which is preliminary data.</text>
</comment>
<evidence type="ECO:0000313" key="2">
    <source>
        <dbReference type="EMBL" id="CAB3222614.1"/>
    </source>
</evidence>
<feature type="compositionally biased region" description="Polar residues" evidence="1">
    <location>
        <begin position="10"/>
        <end position="20"/>
    </location>
</feature>
<gene>
    <name evidence="2" type="ORF">APLA_LOCUS1188</name>
    <name evidence="3" type="ORF">APLA_LOCUS5471</name>
</gene>
<evidence type="ECO:0008006" key="6">
    <source>
        <dbReference type="Google" id="ProtNLM"/>
    </source>
</evidence>
<dbReference type="Proteomes" id="UP000494256">
    <property type="component" value="Unassembled WGS sequence"/>
</dbReference>
<evidence type="ECO:0000313" key="3">
    <source>
        <dbReference type="EMBL" id="CAB3232010.1"/>
    </source>
</evidence>
<sequence>MMDDIEDDSNISVSASVSDNNETHEPLSPLSSSSTADIAAAASESSRQLRLILLDGTYFKHLPEESSGNKITALCMKCPKDMMTKVKGCNNCTSNFLSHLKRKHGQQCIEEYKTYVKKKREN</sequence>
<keyword evidence="4" id="KW-1185">Reference proteome</keyword>
<dbReference type="EMBL" id="CADEBC010000088">
    <property type="protein sequence ID" value="CAB3222614.1"/>
    <property type="molecule type" value="Genomic_DNA"/>
</dbReference>
<feature type="region of interest" description="Disordered" evidence="1">
    <location>
        <begin position="1"/>
        <end position="39"/>
    </location>
</feature>
<proteinExistence type="predicted"/>
<protein>
    <recommendedName>
        <fullName evidence="6">BED-type domain-containing protein</fullName>
    </recommendedName>
</protein>